<feature type="transmembrane region" description="Helical" evidence="1">
    <location>
        <begin position="12"/>
        <end position="32"/>
    </location>
</feature>
<feature type="transmembrane region" description="Helical" evidence="1">
    <location>
        <begin position="188"/>
        <end position="208"/>
    </location>
</feature>
<sequence>MKNLVSHRKPDIWKKILMFLFSLTFIIVWLPFIRSVFDGQSYVWGTQYFGVWFRGAGLNGDFGFLILQLLFYAGLMFSIFWIKDRRIFYSLLILWWINFFGNLLFDIIKNGDTMFHGDTLNIHVSISAIVIPLSVIGLLVVIMAIRSDAASEDLAIEWKSKNNLMLGIILGPLVVEAILFSVGEPHGITDQVGVVMALIQCFSLPFIYKPYINKKELSTLSK</sequence>
<comment type="caution">
    <text evidence="2">The sequence shown here is derived from an EMBL/GenBank/DDBJ whole genome shotgun (WGS) entry which is preliminary data.</text>
</comment>
<gene>
    <name evidence="2" type="ORF">OO013_05375</name>
</gene>
<evidence type="ECO:0000256" key="1">
    <source>
        <dbReference type="SAM" id="Phobius"/>
    </source>
</evidence>
<evidence type="ECO:0000313" key="2">
    <source>
        <dbReference type="EMBL" id="MCX2743284.1"/>
    </source>
</evidence>
<keyword evidence="1" id="KW-0812">Transmembrane</keyword>
<protein>
    <submittedName>
        <fullName evidence="2">Ubiquinol cytochrome C oxidoreductase</fullName>
    </submittedName>
</protein>
<evidence type="ECO:0000313" key="3">
    <source>
        <dbReference type="Proteomes" id="UP001209885"/>
    </source>
</evidence>
<dbReference type="EMBL" id="JAPFQN010000003">
    <property type="protein sequence ID" value="MCX2743284.1"/>
    <property type="molecule type" value="Genomic_DNA"/>
</dbReference>
<reference evidence="2 3" key="1">
    <citation type="submission" date="2022-11" db="EMBL/GenBank/DDBJ databases">
        <title>The characterization of three novel Bacteroidetes species and genomic analysis of their roles in tidal elemental geochemical cycles.</title>
        <authorList>
            <person name="Ma K."/>
        </authorList>
    </citation>
    <scope>NUCLEOTIDE SEQUENCE [LARGE SCALE GENOMIC DNA]</scope>
    <source>
        <strain evidence="2 3">M17</strain>
    </source>
</reference>
<dbReference type="Proteomes" id="UP001209885">
    <property type="component" value="Unassembled WGS sequence"/>
</dbReference>
<keyword evidence="1" id="KW-0472">Membrane</keyword>
<feature type="transmembrane region" description="Helical" evidence="1">
    <location>
        <begin position="62"/>
        <end position="82"/>
    </location>
</feature>
<name>A0ABT3RND1_9BACT</name>
<accession>A0ABT3RND1</accession>
<proteinExistence type="predicted"/>
<feature type="transmembrane region" description="Helical" evidence="1">
    <location>
        <begin position="164"/>
        <end position="182"/>
    </location>
</feature>
<keyword evidence="3" id="KW-1185">Reference proteome</keyword>
<feature type="transmembrane region" description="Helical" evidence="1">
    <location>
        <begin position="120"/>
        <end position="143"/>
    </location>
</feature>
<dbReference type="RefSeq" id="WP_266055659.1">
    <property type="nucleotide sequence ID" value="NZ_JAPFQN010000003.1"/>
</dbReference>
<organism evidence="2 3">
    <name type="scientific">Mangrovivirga halotolerans</name>
    <dbReference type="NCBI Taxonomy" id="2993936"/>
    <lineage>
        <taxon>Bacteria</taxon>
        <taxon>Pseudomonadati</taxon>
        <taxon>Bacteroidota</taxon>
        <taxon>Cytophagia</taxon>
        <taxon>Cytophagales</taxon>
        <taxon>Mangrovivirgaceae</taxon>
        <taxon>Mangrovivirga</taxon>
    </lineage>
</organism>
<keyword evidence="1" id="KW-1133">Transmembrane helix</keyword>
<feature type="transmembrane region" description="Helical" evidence="1">
    <location>
        <begin position="89"/>
        <end position="108"/>
    </location>
</feature>